<geneLocation type="mitochondrion" evidence="3"/>
<dbReference type="EMBL" id="OVEO01000008">
    <property type="protein sequence ID" value="SPQ97731.1"/>
    <property type="molecule type" value="Genomic_DNA"/>
</dbReference>
<dbReference type="PROSITE" id="PS50005">
    <property type="entry name" value="TPR"/>
    <property type="match status" value="1"/>
</dbReference>
<dbReference type="InterPro" id="IPR019734">
    <property type="entry name" value="TPR_rpt"/>
</dbReference>
<protein>
    <submittedName>
        <fullName evidence="3">Uncharacterized protein</fullName>
    </submittedName>
</protein>
<gene>
    <name evidence="3" type="ORF">PLBR_LOCUS4946</name>
</gene>
<evidence type="ECO:0000256" key="2">
    <source>
        <dbReference type="SAM" id="MobiDB-lite"/>
    </source>
</evidence>
<sequence length="486" mass="52874">MATATPTTSTAIAWHIDNLSTPPPSRRSSSTSDVAIVGCRAVHVSDPRNRTRLMMCDAKRCREPRVVVTRNVTKSHAATLISTRHVAPACNRVDQSSTPQGWNLMSQTATTAPARLPALDPRHSASLQGFNTFEASPAFRSILHDSPDRHRPHYRPARANCPPPPISLSRSVSPQRRSPLVKPKGRPWEGQRRASNGPVPEPVRVDFPANMNVVAKASRMDKIDPKLMSDYKARAKACRRAGRGSAEANSLFNIGLLHEATGALTQAISAFKRHLEISAERKDAPGQAVSCNSIAAMYQKTGDLGTALKYHHMHLESADLQGKFVAHTNLGCVYACLGEHQVALEHHQHALRYAIRMESQTSQAIAVNNLGIVGGLSGDLSTAKACMERFLELSRATHNTTAAGIAYAHLADIATMQEDLPQARLLYHQARQVAKATGNLKAFTHASVQLGIVNGQMKFEDHMEAIRDRVLKGMPAASSSQEQHDG</sequence>
<dbReference type="Gene3D" id="1.25.40.10">
    <property type="entry name" value="Tetratricopeptide repeat domain"/>
    <property type="match status" value="2"/>
</dbReference>
<accession>A0A3P3YC32</accession>
<name>A0A3P3YC32_PLABS</name>
<reference evidence="3 4" key="1">
    <citation type="submission" date="2018-03" db="EMBL/GenBank/DDBJ databases">
        <authorList>
            <person name="Fogelqvist J."/>
        </authorList>
    </citation>
    <scope>NUCLEOTIDE SEQUENCE [LARGE SCALE GENOMIC DNA]</scope>
</reference>
<proteinExistence type="predicted"/>
<dbReference type="PANTHER" id="PTHR10098">
    <property type="entry name" value="RAPSYN-RELATED"/>
    <property type="match status" value="1"/>
</dbReference>
<dbReference type="InterPro" id="IPR011990">
    <property type="entry name" value="TPR-like_helical_dom_sf"/>
</dbReference>
<dbReference type="AlphaFoldDB" id="A0A3P3YC32"/>
<keyword evidence="1" id="KW-0802">TPR repeat</keyword>
<feature type="repeat" description="TPR" evidence="1">
    <location>
        <begin position="248"/>
        <end position="281"/>
    </location>
</feature>
<dbReference type="Pfam" id="PF13181">
    <property type="entry name" value="TPR_8"/>
    <property type="match status" value="1"/>
</dbReference>
<evidence type="ECO:0000313" key="3">
    <source>
        <dbReference type="EMBL" id="SPQ97731.1"/>
    </source>
</evidence>
<feature type="region of interest" description="Disordered" evidence="2">
    <location>
        <begin position="143"/>
        <end position="203"/>
    </location>
</feature>
<dbReference type="SMART" id="SM00028">
    <property type="entry name" value="TPR"/>
    <property type="match status" value="4"/>
</dbReference>
<evidence type="ECO:0000256" key="1">
    <source>
        <dbReference type="PROSITE-ProRule" id="PRU00339"/>
    </source>
</evidence>
<evidence type="ECO:0000313" key="4">
    <source>
        <dbReference type="Proteomes" id="UP000290189"/>
    </source>
</evidence>
<keyword evidence="3" id="KW-0496">Mitochondrion</keyword>
<dbReference type="Proteomes" id="UP000290189">
    <property type="component" value="Unassembled WGS sequence"/>
</dbReference>
<organism evidence="3 4">
    <name type="scientific">Plasmodiophora brassicae</name>
    <name type="common">Clubroot disease agent</name>
    <dbReference type="NCBI Taxonomy" id="37360"/>
    <lineage>
        <taxon>Eukaryota</taxon>
        <taxon>Sar</taxon>
        <taxon>Rhizaria</taxon>
        <taxon>Endomyxa</taxon>
        <taxon>Phytomyxea</taxon>
        <taxon>Plasmodiophorida</taxon>
        <taxon>Plasmodiophoridae</taxon>
        <taxon>Plasmodiophora</taxon>
    </lineage>
</organism>
<dbReference type="PANTHER" id="PTHR10098:SF108">
    <property type="entry name" value="TETRATRICOPEPTIDE REPEAT PROTEIN 28"/>
    <property type="match status" value="1"/>
</dbReference>
<dbReference type="SUPFAM" id="SSF48452">
    <property type="entry name" value="TPR-like"/>
    <property type="match status" value="1"/>
</dbReference>